<dbReference type="Proteomes" id="UP000046947">
    <property type="component" value="Unassembled WGS sequence"/>
</dbReference>
<evidence type="ECO:0000313" key="3">
    <source>
        <dbReference type="EMBL" id="CFE47766.1"/>
    </source>
</evidence>
<evidence type="ECO:0000313" key="22">
    <source>
        <dbReference type="Proteomes" id="UP000045842"/>
    </source>
</evidence>
<dbReference type="EMBL" id="LR027516">
    <property type="protein sequence ID" value="VCU48566.1"/>
    <property type="molecule type" value="Genomic_DNA"/>
</dbReference>
<evidence type="ECO:0000313" key="28">
    <source>
        <dbReference type="Proteomes" id="UP000050139"/>
    </source>
</evidence>
<evidence type="ECO:0000313" key="19">
    <source>
        <dbReference type="Proteomes" id="UP000039021"/>
    </source>
</evidence>
<dbReference type="Proteomes" id="UP000039021">
    <property type="component" value="Unassembled WGS sequence"/>
</dbReference>
<dbReference type="Proteomes" id="UP000256381">
    <property type="component" value="Unassembled WGS sequence"/>
</dbReference>
<accession>A0A045JRP8</accession>
<evidence type="ECO:0000313" key="2">
    <source>
        <dbReference type="EMBL" id="CFE46381.1"/>
    </source>
</evidence>
<evidence type="ECO:0000313" key="32">
    <source>
        <dbReference type="Proteomes" id="UP000300237"/>
    </source>
</evidence>
<reference evidence="18 19" key="1">
    <citation type="submission" date="2015-03" db="EMBL/GenBank/DDBJ databases">
        <authorList>
            <consortium name="Pathogen Informatics"/>
        </authorList>
    </citation>
    <scope>NUCLEOTIDE SEQUENCE [LARGE SCALE GENOMIC DNA]</scope>
    <source>
        <strain evidence="6 29">Bir 185</strain>
        <strain evidence="5 27">Bir 187</strain>
        <strain evidence="4 23">C09601061</strain>
        <strain evidence="8 20">D00501624</strain>
        <strain evidence="9 22">G09801536</strain>
        <strain evidence="2 25">G09901357</strain>
        <strain evidence="3 24">H09601792</strain>
        <strain evidence="18">K00500041</strain>
        <strain evidence="11 21">M09401471</strain>
        <strain evidence="19">N09902308</strain>
        <strain evidence="10 26">P00601463</strain>
    </source>
</reference>
<evidence type="ECO:0000313" key="5">
    <source>
        <dbReference type="EMBL" id="CKS12070.1"/>
    </source>
</evidence>
<evidence type="ECO:0000313" key="24">
    <source>
        <dbReference type="Proteomes" id="UP000046947"/>
    </source>
</evidence>
<evidence type="ECO:0000256" key="1">
    <source>
        <dbReference type="SAM" id="MobiDB-lite"/>
    </source>
</evidence>
<dbReference type="EMBL" id="CSAE01001221">
    <property type="protein sequence ID" value="COX41014.1"/>
    <property type="molecule type" value="Genomic_DNA"/>
</dbReference>
<evidence type="ECO:0000313" key="30">
    <source>
        <dbReference type="Proteomes" id="UP000189452"/>
    </source>
</evidence>
<evidence type="ECO:0000313" key="18">
    <source>
        <dbReference type="Proteomes" id="UP000038802"/>
    </source>
</evidence>
<reference evidence="13 28" key="2">
    <citation type="submission" date="2015-03" db="EMBL/GenBank/DDBJ databases">
        <authorList>
            <consortium name="Pathogen Informatics"/>
            <person name="Murphy D."/>
        </authorList>
    </citation>
    <scope>NUCLEOTIDE SEQUENCE</scope>
    <source>
        <strain evidence="7 28">0268S</strain>
        <strain evidence="13">N09902308</strain>
    </source>
</reference>
<evidence type="ECO:0000313" key="9">
    <source>
        <dbReference type="EMBL" id="COV78520.1"/>
    </source>
</evidence>
<dbReference type="EMBL" id="JAGIZI010000006">
    <property type="protein sequence ID" value="MBP0682577.1"/>
    <property type="molecule type" value="Genomic_DNA"/>
</dbReference>
<dbReference type="NCBIfam" id="NF038175">
    <property type="entry name" value="IniB_NTERM"/>
    <property type="match status" value="1"/>
</dbReference>
<organism evidence="13 19">
    <name type="scientific">Mycobacterium tuberculosis</name>
    <dbReference type="NCBI Taxonomy" id="1773"/>
    <lineage>
        <taxon>Bacteria</taxon>
        <taxon>Bacillati</taxon>
        <taxon>Actinomycetota</taxon>
        <taxon>Actinomycetes</taxon>
        <taxon>Mycobacteriales</taxon>
        <taxon>Mycobacteriaceae</taxon>
        <taxon>Mycobacterium</taxon>
        <taxon>Mycobacterium tuberculosis complex</taxon>
    </lineage>
</organism>
<evidence type="ECO:0000313" key="21">
    <source>
        <dbReference type="Proteomes" id="UP000044938"/>
    </source>
</evidence>
<reference evidence="17 32" key="8">
    <citation type="submission" date="2018-08" db="EMBL/GenBank/DDBJ databases">
        <authorList>
            <person name="Fokvardsen B D."/>
            <person name="Norman A."/>
        </authorList>
    </citation>
    <scope>NUCLEOTIDE SEQUENCE [LARGE SCALE GENOMIC DNA]</scope>
    <source>
        <strain evidence="17 32">DKC2</strain>
    </source>
</reference>
<dbReference type="Proteomes" id="UP000046680">
    <property type="component" value="Unassembled WGS sequence"/>
</dbReference>
<dbReference type="EMBL" id="CHKL01000184">
    <property type="protein sequence ID" value="COW22646.1"/>
    <property type="molecule type" value="Genomic_DNA"/>
</dbReference>
<name>A0A045JRP8_MYCTX</name>
<evidence type="ECO:0000313" key="14">
    <source>
        <dbReference type="EMBL" id="MBP0682577.1"/>
    </source>
</evidence>
<dbReference type="EMBL" id="LWDQ01000001">
    <property type="protein sequence ID" value="OMH58213.1"/>
    <property type="molecule type" value="Genomic_DNA"/>
</dbReference>
<dbReference type="Proteomes" id="UP000044938">
    <property type="component" value="Unassembled WGS sequence"/>
</dbReference>
<dbReference type="Proteomes" id="UP000048600">
    <property type="component" value="Unassembled WGS sequence"/>
</dbReference>
<dbReference type="EMBL" id="CSAJ01000661">
    <property type="protein sequence ID" value="COX03194.1"/>
    <property type="molecule type" value="Genomic_DNA"/>
</dbReference>
<dbReference type="EMBL" id="CSAD01000340">
    <property type="protein sequence ID" value="COV78520.1"/>
    <property type="molecule type" value="Genomic_DNA"/>
</dbReference>
<dbReference type="EMBL" id="CNFU01000576">
    <property type="protein sequence ID" value="CKS12070.1"/>
    <property type="molecule type" value="Genomic_DNA"/>
</dbReference>
<evidence type="ECO:0000313" key="33">
    <source>
        <dbReference type="Proteomes" id="UP000671119"/>
    </source>
</evidence>
<dbReference type="EMBL" id="CSBK01000738">
    <property type="protein sequence ID" value="COX83801.1"/>
    <property type="molecule type" value="Genomic_DNA"/>
</dbReference>
<dbReference type="OMA" id="HGNVWAS"/>
<evidence type="ECO:0000313" key="7">
    <source>
        <dbReference type="EMBL" id="CLV59149.1"/>
    </source>
</evidence>
<dbReference type="EMBL" id="CNFT01001997">
    <property type="protein sequence ID" value="CKT84312.1"/>
    <property type="molecule type" value="Genomic_DNA"/>
</dbReference>
<sequence length="179" mass="18383">MANSLLDFVISLVRDPEAAARYAANPERSIAEAHLTDVTRADVNSLIPVVSDSLSMSEPIGAAGGAHAGDRGNVWASGAATAALDAFAPHADAGVVQQHGAVGSVLNQPTPPGPGVTPTDPRPFRAGPHETSALLTSAEIPDTTSEDGGLPTDHPAVWNHPVVDPHTVEPDHHGYDIHG</sequence>
<dbReference type="EMBL" id="CFOH01000093">
    <property type="protein sequence ID" value="CFE47766.1"/>
    <property type="molecule type" value="Genomic_DNA"/>
</dbReference>
<evidence type="ECO:0000313" key="11">
    <source>
        <dbReference type="EMBL" id="COX03194.1"/>
    </source>
</evidence>
<reference evidence="15 30" key="4">
    <citation type="submission" date="2016-04" db="EMBL/GenBank/DDBJ databases">
        <authorList>
            <person name="Bigi M."/>
            <person name="Bigi F."/>
            <person name="Soria M.A."/>
        </authorList>
    </citation>
    <scope>NUCLEOTIDE SEQUENCE [LARGE SCALE GENOMIC DNA]</scope>
    <source>
        <strain evidence="15 30">6548</strain>
    </source>
</reference>
<evidence type="ECO:0000313" key="4">
    <source>
        <dbReference type="EMBL" id="CFR75754.1"/>
    </source>
</evidence>
<evidence type="ECO:0000313" key="27">
    <source>
        <dbReference type="Proteomes" id="UP000049023"/>
    </source>
</evidence>
<dbReference type="PATRIC" id="fig|1773.206.peg.4228"/>
<feature type="region of interest" description="Disordered" evidence="1">
    <location>
        <begin position="107"/>
        <end position="129"/>
    </location>
</feature>
<dbReference type="Proteomes" id="UP000048289">
    <property type="component" value="Unassembled WGS sequence"/>
</dbReference>
<protein>
    <submittedName>
        <fullName evidence="14">Rv0340 family protein</fullName>
    </submittedName>
</protein>
<dbReference type="NCBIfam" id="NF038176">
    <property type="entry name" value="Rv0340_fam"/>
    <property type="match status" value="1"/>
</dbReference>
<reference evidence="15 30" key="6">
    <citation type="submission" date="2017-02" db="EMBL/GenBank/DDBJ databases">
        <title>Protein polymorphisms may explain contrasting epidemiological fitness of two variants of a multidrug-resistant Mycobacterium tuberculosis strain.</title>
        <authorList>
            <person name="Bigi M.M."/>
            <person name="Lopez B."/>
            <person name="Blanco F.C."/>
            <person name="Sasiain M.C."/>
            <person name="De La Barrera S."/>
            <person name="Ritacco V."/>
            <person name="Bigi F."/>
            <person name="Soria M.A."/>
        </authorList>
    </citation>
    <scope>NUCLEOTIDE SEQUENCE [LARGE SCALE GENOMIC DNA]</scope>
    <source>
        <strain evidence="15 30">6548</strain>
    </source>
</reference>
<dbReference type="Proteomes" id="UP000050164">
    <property type="component" value="Unassembled WGS sequence"/>
</dbReference>
<evidence type="ECO:0000313" key="25">
    <source>
        <dbReference type="Proteomes" id="UP000048289"/>
    </source>
</evidence>
<dbReference type="SMR" id="A0A045JRP8"/>
<evidence type="ECO:0000313" key="10">
    <source>
        <dbReference type="EMBL" id="COW22646.1"/>
    </source>
</evidence>
<dbReference type="Proteomes" id="UP000050139">
    <property type="component" value="Unassembled WGS sequence"/>
</dbReference>
<reference evidence="14 33" key="9">
    <citation type="submission" date="2021-03" db="EMBL/GenBank/DDBJ databases">
        <title>Whole Genome Sequencing of Mycobacterium tuberculosis clinical isolates from Arunachal Pradesh, India.</title>
        <authorList>
            <person name="Singh S."/>
            <person name="Mudliar S.R."/>
            <person name="Kulsum U."/>
            <person name="Rufai S.B."/>
            <person name="Singh P.K."/>
            <person name="Umpo M."/>
            <person name="Nyori M."/>
        </authorList>
    </citation>
    <scope>NUCLEOTIDE SEQUENCE [LARGE SCALE GENOMIC DNA]</scope>
    <source>
        <strain evidence="14 33">OMICS/BPL/0142/20/SP</strain>
    </source>
</reference>
<dbReference type="STRING" id="115862.BBG46_01900"/>
<evidence type="ECO:0000313" key="6">
    <source>
        <dbReference type="EMBL" id="CKT84312.1"/>
    </source>
</evidence>
<evidence type="ECO:0000313" key="29">
    <source>
        <dbReference type="Proteomes" id="UP000050164"/>
    </source>
</evidence>
<reference evidence="12" key="3">
    <citation type="submission" date="2015-03" db="EMBL/GenBank/DDBJ databases">
        <authorList>
            <person name="Murphy D."/>
        </authorList>
    </citation>
    <scope>NUCLEOTIDE SEQUENCE [LARGE SCALE GENOMIC DNA]</scope>
    <source>
        <strain evidence="12">K00500041</strain>
    </source>
</reference>
<reference evidence="16" key="7">
    <citation type="submission" date="2018-07" db="EMBL/GenBank/DDBJ databases">
        <authorList>
            <person name="Shah S."/>
            <person name="Brown T."/>
            <person name="Auld S."/>
            <person name="Bratton K."/>
            <person name="Narechania A."/>
            <person name="Mathema B."/>
            <person name="Gandhi N."/>
        </authorList>
    </citation>
    <scope>NUCLEOTIDE SEQUENCE</scope>
    <source>
        <strain evidence="16">32301_S10</strain>
    </source>
</reference>
<evidence type="ECO:0000313" key="15">
    <source>
        <dbReference type="EMBL" id="OMH58213.1"/>
    </source>
</evidence>
<dbReference type="Proteomes" id="UP000045842">
    <property type="component" value="Unassembled WGS sequence"/>
</dbReference>
<dbReference type="EMBL" id="CFOE01000849">
    <property type="protein sequence ID" value="CFE46381.1"/>
    <property type="molecule type" value="Genomic_DNA"/>
</dbReference>
<proteinExistence type="predicted"/>
<dbReference type="EMBL" id="COPH01000003">
    <property type="protein sequence ID" value="CLV59149.1"/>
    <property type="molecule type" value="Genomic_DNA"/>
</dbReference>
<evidence type="ECO:0000313" key="13">
    <source>
        <dbReference type="EMBL" id="COX83801.1"/>
    </source>
</evidence>
<dbReference type="EMBL" id="QTBD01000161">
    <property type="protein sequence ID" value="REQ50919.1"/>
    <property type="molecule type" value="Genomic_DNA"/>
</dbReference>
<gene>
    <name evidence="15" type="ORF">A4S10_00362</name>
    <name evidence="17" type="ORF">DKC2_0369</name>
    <name evidence="16" type="ORF">DSJ38_13690</name>
    <name evidence="4" type="ORF">ERS007657_01396</name>
    <name evidence="8" type="ORF">ERS007661_00883</name>
    <name evidence="9" type="ORF">ERS007679_02454</name>
    <name evidence="2" type="ORF">ERS007681_04041</name>
    <name evidence="3" type="ORF">ERS007688_00857</name>
    <name evidence="12" type="ORF">ERS007703_05195</name>
    <name evidence="11" type="ORF">ERS007720_03780</name>
    <name evidence="13" type="ORF">ERS007739_01784</name>
    <name evidence="10" type="ORF">ERS007741_01875</name>
    <name evidence="6" type="ORF">ERS027659_04873</name>
    <name evidence="5" type="ORF">ERS027661_02618</name>
    <name evidence="7" type="ORF">ERS094118_00608</name>
    <name evidence="14" type="ORF">J8J21_05480</name>
</gene>
<evidence type="ECO:0000313" key="20">
    <source>
        <dbReference type="Proteomes" id="UP000039217"/>
    </source>
</evidence>
<reference evidence="16 31" key="5">
    <citation type="journal article" date="2017" name="N. Engl. J. Med.">
        <title>Transmission of Extensively Drug-Resistant Tuberculosis in South Africa.</title>
        <authorList>
            <person name="Shah N.S."/>
            <person name="Auld S.C."/>
            <person name="Brust J.C."/>
            <person name="Mathema B."/>
            <person name="Ismail N."/>
            <person name="Moodley P."/>
            <person name="Mlisana K."/>
            <person name="Allana S."/>
            <person name="Campbell A."/>
            <person name="Mthiyane T."/>
            <person name="Morris N."/>
            <person name="Mpangase P."/>
            <person name="van der Meulen H."/>
            <person name="Omar S.V."/>
            <person name="Brown T.S."/>
            <person name="Narechania A."/>
            <person name="Shaskina E."/>
            <person name="Kapwata T."/>
            <person name="Kreiswirth B."/>
            <person name="Gandhi N.R."/>
        </authorList>
    </citation>
    <scope>NUCLEOTIDE SEQUENCE [LARGE SCALE GENOMIC DNA]</scope>
    <source>
        <strain evidence="16 31">32301_S10</strain>
    </source>
</reference>
<evidence type="ECO:0000313" key="16">
    <source>
        <dbReference type="EMBL" id="REQ50919.1"/>
    </source>
</evidence>
<dbReference type="Proteomes" id="UP000049023">
    <property type="component" value="Unassembled WGS sequence"/>
</dbReference>
<dbReference type="Proteomes" id="UP000039217">
    <property type="component" value="Unassembled WGS sequence"/>
</dbReference>
<dbReference type="Proteomes" id="UP000300237">
    <property type="component" value="Chromosome"/>
</dbReference>
<evidence type="ECO:0000313" key="26">
    <source>
        <dbReference type="Proteomes" id="UP000048600"/>
    </source>
</evidence>
<dbReference type="EMBL" id="CQQC01000201">
    <property type="protein sequence ID" value="CNU57772.1"/>
    <property type="molecule type" value="Genomic_DNA"/>
</dbReference>
<dbReference type="RefSeq" id="WP_003401737.1">
    <property type="nucleotide sequence ID" value="NZ_AP017901.1"/>
</dbReference>
<dbReference type="InterPro" id="IPR049709">
    <property type="entry name" value="IniB-like_N"/>
</dbReference>
<dbReference type="Proteomes" id="UP000189452">
    <property type="component" value="Chromosome"/>
</dbReference>
<evidence type="ECO:0000313" key="31">
    <source>
        <dbReference type="Proteomes" id="UP000256381"/>
    </source>
</evidence>
<evidence type="ECO:0000313" key="17">
    <source>
        <dbReference type="EMBL" id="VCU48566.1"/>
    </source>
</evidence>
<evidence type="ECO:0000313" key="8">
    <source>
        <dbReference type="EMBL" id="CNU57772.1"/>
    </source>
</evidence>
<dbReference type="Proteomes" id="UP000038802">
    <property type="component" value="Unassembled WGS sequence"/>
</dbReference>
<dbReference type="AlphaFoldDB" id="A0A045JRP8"/>
<dbReference type="Proteomes" id="UP000671119">
    <property type="component" value="Unassembled WGS sequence"/>
</dbReference>
<evidence type="ECO:0000313" key="12">
    <source>
        <dbReference type="EMBL" id="COX41014.1"/>
    </source>
</evidence>
<evidence type="ECO:0000313" key="23">
    <source>
        <dbReference type="Proteomes" id="UP000046680"/>
    </source>
</evidence>
<dbReference type="EMBL" id="CGCX01000425">
    <property type="protein sequence ID" value="CFR75754.1"/>
    <property type="molecule type" value="Genomic_DNA"/>
</dbReference>